<reference evidence="2" key="1">
    <citation type="journal article" date="2022" name="Mol. Ecol. Resour.">
        <title>The genomes of chicory, endive, great burdock and yacon provide insights into Asteraceae palaeo-polyploidization history and plant inulin production.</title>
        <authorList>
            <person name="Fan W."/>
            <person name="Wang S."/>
            <person name="Wang H."/>
            <person name="Wang A."/>
            <person name="Jiang F."/>
            <person name="Liu H."/>
            <person name="Zhao H."/>
            <person name="Xu D."/>
            <person name="Zhang Y."/>
        </authorList>
    </citation>
    <scope>NUCLEOTIDE SEQUENCE [LARGE SCALE GENOMIC DNA]</scope>
    <source>
        <strain evidence="2">cv. Yunnan</strain>
    </source>
</reference>
<comment type="caution">
    <text evidence="1">The sequence shown here is derived from an EMBL/GenBank/DDBJ whole genome shotgun (WGS) entry which is preliminary data.</text>
</comment>
<evidence type="ECO:0000313" key="2">
    <source>
        <dbReference type="Proteomes" id="UP001056120"/>
    </source>
</evidence>
<dbReference type="EMBL" id="CM042037">
    <property type="protein sequence ID" value="KAI3741758.1"/>
    <property type="molecule type" value="Genomic_DNA"/>
</dbReference>
<sequence>MMANGTNEDGGGKAGSDGGVSRKLVSGGGVDAGQYGPNCTHVIVDKLDDPLCVAARQDGKILVSSLWVDHSFDVGAPVDTTSVMYTPVRDLNGIPGAKSILVCLTGYQREDREDIMTMVQLMGAQFSKPLIANKVTHLICYKFEGEKYLLAKKMKRIKLINHRWLEDCLKAWEIVPEADYSKSGYELEMEAEARDSEDEPEGVTTRHNEGKVASPHHSLLSKQEIPKTISNTTASNLFSNVQETVSVTMKTTFDQFPNSNETRIKHQDTDNIISVTSEPSSHYGKPVSSSPAQNNTIPASTSANMSPQNEAKTVISASYSMKDPIRSTPSKIDVKSNTSSSKRLNKLNLNEAFNMFSSLVQKVTPYNSPAFCPEDKQNDASSNKVKMDFSYGSFKLQQTSQNNDVESVFRDLKKDLSPAQNTPSNISGRKPLSSKGKDVIYDVPISKTSTSEIEDLNTVQRSQKEYKETSLFTKSNNRDLGMVENVMQSPSAVSSDLQKSSTLNSEINEQSAGSNSKPVRRKSISKKFSAPKLSKKNSVNQKGSIFLKNNEPGIDDENLFKDQQFEKVSSVAKSGTDTEMGFISGMQGENMSENKPLCTDDETEPPENGELENIVDVLMEEKQEGNVDVIDPSTDKNNDENDLLSTKHKIPANKSDGNTGNLASDIPLTKRGKKNTVLSMKEVTDKKSAKKSELMIDNNFGKQEIREEATPNRAKRARRNANDLEKSMEVKKAGVCSDPEHNNSEMNDDDDVDADIDIENVVNKETMRNKRPPSKTKKDVSSKRNETDVEKSVEVKGAGVCNDPEHNNDEKGDDVDADVHIENSVSKKETKRNKRSLSKTKKDVNKRNGTDIEKSVEVKGAGVCNDLEHNNVEKVDDVDADVDIECAVNKKETKRNKHSLSKTKKDVNKRNGTDPEKSVEVKSAGVCNDPEHNNVEKGDNVDIECAVNKKETKRNIRSLSKTKKDVNKRNETDMEISMEVKRAGICNDPEHNNDEKGDDVDADVDIENVVNKKVTKSNKRPPSKTKKDVSKRNVTDLEKSVEVKRAEGVCNGPEHKNEEKDNGIADKDADMDTENVVHKKETKRNKRPLSRTKKDEAKAVNKKGKPISNQAVKMCDLEAQKENVQIHVNDQSTGNKHVFRPAKEFPEKNTDEANSDVLKDEPMWFILTGHKLQRREFQQIIRQLKGRVCRVAHNWSYQATHFIVPDPIRRTEKFFAAAASGRWILKTDYLSASNQAGKFLPEETYEWHKNGLSEDGQINLEAPRKWRLLKEKTGHGAFYGMKIIIYGECIAPPLDTLKRAVKAGDGTILATSPPYTRFLNIGVDFAVVSPGMPHVDIWVQEFLKHEIPCVSADYLVEYVCKPGYPLERHVQYNTNVWVERSYNNLKSRLEEEISEPRTPDSNDVACEVCGAHDRGEEMLICGDESGSIGCGVGAHIDCCDPPLEGVPEEDWFCSKCSKKPKNKKSSKKKGSASRGK</sequence>
<protein>
    <submittedName>
        <fullName evidence="1">Uncharacterized protein</fullName>
    </submittedName>
</protein>
<organism evidence="1 2">
    <name type="scientific">Smallanthus sonchifolius</name>
    <dbReference type="NCBI Taxonomy" id="185202"/>
    <lineage>
        <taxon>Eukaryota</taxon>
        <taxon>Viridiplantae</taxon>
        <taxon>Streptophyta</taxon>
        <taxon>Embryophyta</taxon>
        <taxon>Tracheophyta</taxon>
        <taxon>Spermatophyta</taxon>
        <taxon>Magnoliopsida</taxon>
        <taxon>eudicotyledons</taxon>
        <taxon>Gunneridae</taxon>
        <taxon>Pentapetalae</taxon>
        <taxon>asterids</taxon>
        <taxon>campanulids</taxon>
        <taxon>Asterales</taxon>
        <taxon>Asteraceae</taxon>
        <taxon>Asteroideae</taxon>
        <taxon>Heliantheae alliance</taxon>
        <taxon>Millerieae</taxon>
        <taxon>Smallanthus</taxon>
    </lineage>
</organism>
<reference evidence="1 2" key="2">
    <citation type="journal article" date="2022" name="Mol. Ecol. Resour.">
        <title>The genomes of chicory, endive, great burdock and yacon provide insights into Asteraceae paleo-polyploidization history and plant inulin production.</title>
        <authorList>
            <person name="Fan W."/>
            <person name="Wang S."/>
            <person name="Wang H."/>
            <person name="Wang A."/>
            <person name="Jiang F."/>
            <person name="Liu H."/>
            <person name="Zhao H."/>
            <person name="Xu D."/>
            <person name="Zhang Y."/>
        </authorList>
    </citation>
    <scope>NUCLEOTIDE SEQUENCE [LARGE SCALE GENOMIC DNA]</scope>
    <source>
        <strain evidence="2">cv. Yunnan</strain>
        <tissue evidence="1">Leaves</tissue>
    </source>
</reference>
<dbReference type="Proteomes" id="UP001056120">
    <property type="component" value="Linkage Group LG20"/>
</dbReference>
<name>A0ACB9D577_9ASTR</name>
<accession>A0ACB9D577</accession>
<evidence type="ECO:0000313" key="1">
    <source>
        <dbReference type="EMBL" id="KAI3741758.1"/>
    </source>
</evidence>
<keyword evidence="2" id="KW-1185">Reference proteome</keyword>
<proteinExistence type="predicted"/>
<gene>
    <name evidence="1" type="ORF">L1987_59434</name>
</gene>